<reference evidence="1" key="2">
    <citation type="journal article" date="2015" name="Data Brief">
        <title>Shoot transcriptome of the giant reed, Arundo donax.</title>
        <authorList>
            <person name="Barrero R.A."/>
            <person name="Guerrero F.D."/>
            <person name="Moolhuijzen P."/>
            <person name="Goolsby J.A."/>
            <person name="Tidwell J."/>
            <person name="Bellgard S.E."/>
            <person name="Bellgard M.I."/>
        </authorList>
    </citation>
    <scope>NUCLEOTIDE SEQUENCE</scope>
    <source>
        <tissue evidence="1">Shoot tissue taken approximately 20 cm above the soil surface</tissue>
    </source>
</reference>
<protein>
    <submittedName>
        <fullName evidence="1">Uncharacterized protein</fullName>
    </submittedName>
</protein>
<organism evidence="1">
    <name type="scientific">Arundo donax</name>
    <name type="common">Giant reed</name>
    <name type="synonym">Donax arundinaceus</name>
    <dbReference type="NCBI Taxonomy" id="35708"/>
    <lineage>
        <taxon>Eukaryota</taxon>
        <taxon>Viridiplantae</taxon>
        <taxon>Streptophyta</taxon>
        <taxon>Embryophyta</taxon>
        <taxon>Tracheophyta</taxon>
        <taxon>Spermatophyta</taxon>
        <taxon>Magnoliopsida</taxon>
        <taxon>Liliopsida</taxon>
        <taxon>Poales</taxon>
        <taxon>Poaceae</taxon>
        <taxon>PACMAD clade</taxon>
        <taxon>Arundinoideae</taxon>
        <taxon>Arundineae</taxon>
        <taxon>Arundo</taxon>
    </lineage>
</organism>
<evidence type="ECO:0000313" key="1">
    <source>
        <dbReference type="EMBL" id="JAD96728.1"/>
    </source>
</evidence>
<sequence>MMQLTVASFKLLNLNTNPLLNCVNFSYEQSFSQMFLLTRKHPNISILQANQGKSGHYPKKITTITEI</sequence>
<accession>A0A0A9ECI1</accession>
<proteinExistence type="predicted"/>
<dbReference type="AlphaFoldDB" id="A0A0A9ECI1"/>
<dbReference type="EMBL" id="GBRH01201167">
    <property type="protein sequence ID" value="JAD96728.1"/>
    <property type="molecule type" value="Transcribed_RNA"/>
</dbReference>
<name>A0A0A9ECI1_ARUDO</name>
<reference evidence="1" key="1">
    <citation type="submission" date="2014-09" db="EMBL/GenBank/DDBJ databases">
        <authorList>
            <person name="Magalhaes I.L.F."/>
            <person name="Oliveira U."/>
            <person name="Santos F.R."/>
            <person name="Vidigal T.H.D.A."/>
            <person name="Brescovit A.D."/>
            <person name="Santos A.J."/>
        </authorList>
    </citation>
    <scope>NUCLEOTIDE SEQUENCE</scope>
    <source>
        <tissue evidence="1">Shoot tissue taken approximately 20 cm above the soil surface</tissue>
    </source>
</reference>